<feature type="compositionally biased region" description="Basic and acidic residues" evidence="1">
    <location>
        <begin position="207"/>
        <end position="220"/>
    </location>
</feature>
<organism evidence="3 4">
    <name type="scientific">Viridibacillus arenosi FSL R5-213</name>
    <dbReference type="NCBI Taxonomy" id="1227360"/>
    <lineage>
        <taxon>Bacteria</taxon>
        <taxon>Bacillati</taxon>
        <taxon>Bacillota</taxon>
        <taxon>Bacilli</taxon>
        <taxon>Bacillales</taxon>
        <taxon>Caryophanaceae</taxon>
        <taxon>Viridibacillus</taxon>
    </lineage>
</organism>
<feature type="transmembrane region" description="Helical" evidence="2">
    <location>
        <begin position="107"/>
        <end position="130"/>
    </location>
</feature>
<feature type="region of interest" description="Disordered" evidence="1">
    <location>
        <begin position="207"/>
        <end position="226"/>
    </location>
</feature>
<dbReference type="InterPro" id="IPR006938">
    <property type="entry name" value="DUF624"/>
</dbReference>
<keyword evidence="4" id="KW-1185">Reference proteome</keyword>
<gene>
    <name evidence="3" type="ORF">C176_06037</name>
</gene>
<sequence>MNMNGWIGKLYWFVEFVTMLAVLQLMWIGLTLLGLIIFGVSPATVGLFSIMRKRLHGQDDLKTLIKNYWKIYKEEFINSNKIGVILIGIGYFLIINLKIVLNMSGSYSILMLTLIVMITILYAVMVMNIFQVFAHYDLPFSRYFSTSLLLSISFPLQMLGSIIGLYVLYRIFLFIPGLLPFFGISVTILFLTWMSSQIFKLKGESDGSIQKEDKNNKQQFEEGTIS</sequence>
<feature type="transmembrane region" description="Helical" evidence="2">
    <location>
        <begin position="20"/>
        <end position="48"/>
    </location>
</feature>
<keyword evidence="2" id="KW-1133">Transmembrane helix</keyword>
<dbReference type="EMBL" id="ASQA01000013">
    <property type="protein sequence ID" value="ETT86248.1"/>
    <property type="molecule type" value="Genomic_DNA"/>
</dbReference>
<comment type="caution">
    <text evidence="3">The sequence shown here is derived from an EMBL/GenBank/DDBJ whole genome shotgun (WGS) entry which is preliminary data.</text>
</comment>
<evidence type="ECO:0000256" key="1">
    <source>
        <dbReference type="SAM" id="MobiDB-lite"/>
    </source>
</evidence>
<evidence type="ECO:0000313" key="4">
    <source>
        <dbReference type="Proteomes" id="UP000019062"/>
    </source>
</evidence>
<dbReference type="Pfam" id="PF04854">
    <property type="entry name" value="DUF624"/>
    <property type="match status" value="1"/>
</dbReference>
<name>W4F074_9BACL</name>
<accession>W4F074</accession>
<keyword evidence="2" id="KW-0812">Transmembrane</keyword>
<dbReference type="AlphaFoldDB" id="W4F074"/>
<dbReference type="eggNOG" id="COG5578">
    <property type="taxonomic scope" value="Bacteria"/>
</dbReference>
<feature type="transmembrane region" description="Helical" evidence="2">
    <location>
        <begin position="171"/>
        <end position="193"/>
    </location>
</feature>
<protein>
    <recommendedName>
        <fullName evidence="5">DUF624 domain-containing protein</fullName>
    </recommendedName>
</protein>
<feature type="transmembrane region" description="Helical" evidence="2">
    <location>
        <begin position="82"/>
        <end position="101"/>
    </location>
</feature>
<dbReference type="Proteomes" id="UP000019062">
    <property type="component" value="Unassembled WGS sequence"/>
</dbReference>
<keyword evidence="2" id="KW-0472">Membrane</keyword>
<proteinExistence type="predicted"/>
<evidence type="ECO:0000256" key="2">
    <source>
        <dbReference type="SAM" id="Phobius"/>
    </source>
</evidence>
<feature type="transmembrane region" description="Helical" evidence="2">
    <location>
        <begin position="142"/>
        <end position="165"/>
    </location>
</feature>
<reference evidence="3 4" key="1">
    <citation type="journal article" date="2014" name="BMC Genomics">
        <title>Genomic comparison of sporeforming bacilli isolated from milk.</title>
        <authorList>
            <person name="Moreno Switt A.I."/>
            <person name="Andrus A.D."/>
            <person name="Ranieri M.L."/>
            <person name="Orsi R.H."/>
            <person name="Ivy R."/>
            <person name="den Bakker H.C."/>
            <person name="Martin N.H."/>
            <person name="Wiedmann M."/>
            <person name="Boor K.J."/>
        </authorList>
    </citation>
    <scope>NUCLEOTIDE SEQUENCE [LARGE SCALE GENOMIC DNA]</scope>
    <source>
        <strain evidence="3 4">FSL R5-213</strain>
    </source>
</reference>
<evidence type="ECO:0008006" key="5">
    <source>
        <dbReference type="Google" id="ProtNLM"/>
    </source>
</evidence>
<evidence type="ECO:0000313" key="3">
    <source>
        <dbReference type="EMBL" id="ETT86248.1"/>
    </source>
</evidence>